<dbReference type="PANTHER" id="PTHR13019:SF7">
    <property type="entry name" value="GOLGI APPARATUS MEMBRANE PROTEIN TVP23"/>
    <property type="match status" value="1"/>
</dbReference>
<comment type="similarity">
    <text evidence="2 6">Belongs to the TVP23 family.</text>
</comment>
<feature type="compositionally biased region" description="Acidic residues" evidence="7">
    <location>
        <begin position="46"/>
        <end position="55"/>
    </location>
</feature>
<dbReference type="OMA" id="KMIWWID"/>
<evidence type="ECO:0000256" key="4">
    <source>
        <dbReference type="ARBA" id="ARBA00022989"/>
    </source>
</evidence>
<keyword evidence="4 6" id="KW-1133">Transmembrane helix</keyword>
<dbReference type="GO" id="GO:0000139">
    <property type="term" value="C:Golgi membrane"/>
    <property type="evidence" value="ECO:0007669"/>
    <property type="project" value="TreeGrafter"/>
</dbReference>
<dbReference type="OrthoDB" id="2151161at2759"/>
<dbReference type="GeneID" id="14910532"/>
<protein>
    <recommendedName>
        <fullName evidence="6">Golgi apparatus membrane protein TVP23 homolog</fullName>
    </recommendedName>
</protein>
<accession>G0QKB3</accession>
<evidence type="ECO:0000256" key="3">
    <source>
        <dbReference type="ARBA" id="ARBA00022692"/>
    </source>
</evidence>
<dbReference type="EMBL" id="GL983146">
    <property type="protein sequence ID" value="EGR34343.1"/>
    <property type="molecule type" value="Genomic_DNA"/>
</dbReference>
<comment type="subcellular location">
    <subcellularLocation>
        <location evidence="1 6">Membrane</location>
        <topology evidence="1 6">Multi-pass membrane protein</topology>
    </subcellularLocation>
</comment>
<feature type="transmembrane region" description="Helical" evidence="6">
    <location>
        <begin position="69"/>
        <end position="89"/>
    </location>
</feature>
<dbReference type="InterPro" id="IPR008564">
    <property type="entry name" value="TVP23-like"/>
</dbReference>
<proteinExistence type="inferred from homology"/>
<evidence type="ECO:0000256" key="5">
    <source>
        <dbReference type="ARBA" id="ARBA00023136"/>
    </source>
</evidence>
<dbReference type="STRING" id="857967.G0QKB3"/>
<evidence type="ECO:0000313" key="9">
    <source>
        <dbReference type="Proteomes" id="UP000008983"/>
    </source>
</evidence>
<keyword evidence="9" id="KW-1185">Reference proteome</keyword>
<sequence>MIENKTKYQPPDQIFKEINIEKNISNDNEEENQKKQKKNKKQKQVEDEDENSDSFEEIDQNDKYDIKKALHPIAVIFTLLFKGLAVATYFFGGLFFSDVMIFIIIVLLNSFDFWTVKNVTGRLLVGLRWWSDFNDEGVEEWRFESFDKKFEANLVDKSFFWTSQFASTVFWAIFLVFKIISLNLYWGILTFIGFLLSAVNLYCYYKCSKEYQGKLKNMKGNILKHGIMHMINKK</sequence>
<evidence type="ECO:0000256" key="7">
    <source>
        <dbReference type="SAM" id="MobiDB-lite"/>
    </source>
</evidence>
<reference evidence="8 9" key="1">
    <citation type="submission" date="2011-07" db="EMBL/GenBank/DDBJ databases">
        <authorList>
            <person name="Coyne R."/>
            <person name="Brami D."/>
            <person name="Johnson J."/>
            <person name="Hostetler J."/>
            <person name="Hannick L."/>
            <person name="Clark T."/>
            <person name="Cassidy-Hanley D."/>
            <person name="Inman J."/>
        </authorList>
    </citation>
    <scope>NUCLEOTIDE SEQUENCE [LARGE SCALE GENOMIC DNA]</scope>
    <source>
        <strain evidence="8 9">G5</strain>
    </source>
</reference>
<dbReference type="GO" id="GO:0009306">
    <property type="term" value="P:protein secretion"/>
    <property type="evidence" value="ECO:0007669"/>
    <property type="project" value="TreeGrafter"/>
</dbReference>
<feature type="transmembrane region" description="Helical" evidence="6">
    <location>
        <begin position="95"/>
        <end position="114"/>
    </location>
</feature>
<feature type="transmembrane region" description="Helical" evidence="6">
    <location>
        <begin position="158"/>
        <end position="177"/>
    </location>
</feature>
<keyword evidence="5 6" id="KW-0472">Membrane</keyword>
<evidence type="ECO:0000256" key="1">
    <source>
        <dbReference type="ARBA" id="ARBA00004141"/>
    </source>
</evidence>
<feature type="region of interest" description="Disordered" evidence="7">
    <location>
        <begin position="1"/>
        <end position="55"/>
    </location>
</feature>
<keyword evidence="3 6" id="KW-0812">Transmembrane</keyword>
<dbReference type="RefSeq" id="XP_004039647.1">
    <property type="nucleotide sequence ID" value="XM_004039599.1"/>
</dbReference>
<dbReference type="Pfam" id="PF05832">
    <property type="entry name" value="DUF846"/>
    <property type="match status" value="1"/>
</dbReference>
<dbReference type="Proteomes" id="UP000008983">
    <property type="component" value="Unassembled WGS sequence"/>
</dbReference>
<name>G0QKB3_ICHMU</name>
<dbReference type="InParanoid" id="G0QKB3"/>
<organism evidence="8 9">
    <name type="scientific">Ichthyophthirius multifiliis</name>
    <name type="common">White spot disease agent</name>
    <name type="synonym">Ich</name>
    <dbReference type="NCBI Taxonomy" id="5932"/>
    <lineage>
        <taxon>Eukaryota</taxon>
        <taxon>Sar</taxon>
        <taxon>Alveolata</taxon>
        <taxon>Ciliophora</taxon>
        <taxon>Intramacronucleata</taxon>
        <taxon>Oligohymenophorea</taxon>
        <taxon>Hymenostomatida</taxon>
        <taxon>Ophryoglenina</taxon>
        <taxon>Ichthyophthirius</taxon>
    </lineage>
</organism>
<feature type="transmembrane region" description="Helical" evidence="6">
    <location>
        <begin position="183"/>
        <end position="205"/>
    </location>
</feature>
<dbReference type="PANTHER" id="PTHR13019">
    <property type="entry name" value="GOLGI APPARATUS MEMBRANE PROTEIN TVP23"/>
    <property type="match status" value="1"/>
</dbReference>
<evidence type="ECO:0000256" key="2">
    <source>
        <dbReference type="ARBA" id="ARBA00005467"/>
    </source>
</evidence>
<dbReference type="eggNOG" id="KOG3195">
    <property type="taxonomic scope" value="Eukaryota"/>
</dbReference>
<dbReference type="AlphaFoldDB" id="G0QKB3"/>
<evidence type="ECO:0000256" key="6">
    <source>
        <dbReference type="RuleBase" id="RU361206"/>
    </source>
</evidence>
<evidence type="ECO:0000313" key="8">
    <source>
        <dbReference type="EMBL" id="EGR34343.1"/>
    </source>
</evidence>
<dbReference type="GO" id="GO:0016192">
    <property type="term" value="P:vesicle-mediated transport"/>
    <property type="evidence" value="ECO:0007669"/>
    <property type="project" value="TreeGrafter"/>
</dbReference>
<gene>
    <name evidence="8" type="ORF">IMG5_015500</name>
</gene>
<dbReference type="FunCoup" id="G0QKB3">
    <property type="interactions" value="66"/>
</dbReference>